<accession>A0A9D1YYJ7</accession>
<dbReference type="Gene3D" id="1.50.10.100">
    <property type="entry name" value="Chondroitin AC/alginate lyase"/>
    <property type="match status" value="2"/>
</dbReference>
<evidence type="ECO:0000256" key="1">
    <source>
        <dbReference type="ARBA" id="ARBA00004418"/>
    </source>
</evidence>
<dbReference type="InterPro" id="IPR054646">
    <property type="entry name" value="HepC"/>
</dbReference>
<dbReference type="EMBL" id="DXDA01000016">
    <property type="protein sequence ID" value="HIY68122.1"/>
    <property type="molecule type" value="Genomic_DNA"/>
</dbReference>
<keyword evidence="3" id="KW-0574">Periplasm</keyword>
<name>A0A9D1YYJ7_9BACT</name>
<feature type="domain" description="Heparin-sulfate lyase N-terminal" evidence="7">
    <location>
        <begin position="54"/>
        <end position="322"/>
    </location>
</feature>
<feature type="domain" description="Heparinase II/III-like C-terminal" evidence="6">
    <location>
        <begin position="691"/>
        <end position="892"/>
    </location>
</feature>
<organism evidence="8 9">
    <name type="scientific">Candidatus Alistipes intestinigallinarum</name>
    <dbReference type="NCBI Taxonomy" id="2838440"/>
    <lineage>
        <taxon>Bacteria</taxon>
        <taxon>Pseudomonadati</taxon>
        <taxon>Bacteroidota</taxon>
        <taxon>Bacteroidia</taxon>
        <taxon>Bacteroidales</taxon>
        <taxon>Rikenellaceae</taxon>
        <taxon>Alistipes</taxon>
    </lineage>
</organism>
<keyword evidence="2 5" id="KW-0732">Signal</keyword>
<evidence type="ECO:0000256" key="5">
    <source>
        <dbReference type="SAM" id="SignalP"/>
    </source>
</evidence>
<sequence>MKRIFTKISLFCLVVSSTLTVGCLGDEVMGTEDSNGSETTDPVIPGNSVIDARVFKALNLDLPELASVKAYYESDQYYLAAQALLNYFRSRSLVNGNVNLIAPSITAQEQLWADYALPASGDAKDGYRFYVEGYLDGDKPYSYQNTSGKLDWTARSTGETEERFRLHRLEWMVPQGKAYRVSLDENYVESWASVYESWLETFPLPEGDYDFNADPSGQPEAVREALYAWRPIDVSYRVEAQCDLLYYFMQSSSFTPQLLASYLSNLVEQVGHVMNHYAEDGDELAQESYAVYRAGTIFPEMKDAKAWVESGSVAMNGGIDTSIFELLDLSYGGLSKVSAACAAGDYRLAQQELLNAYRARTHGRNPNVKVESDQATASETSWADYAFRENGYRFYVKNYFDTSAGTNVPYSFMNTANDGIDWTLLHSPANEFRWQLHRHQWMIMQGKAYNATSDERYVENWMEVYGDWLEKNPKPEQGTDVTNSWTWRPLDVAARVIDQCALLEYYQRSETMTGEWLSTVLKHFDEQVNHIMNNYSTATNHLITQAQAVTFAGMLFPELKNAATWRTNGPGVLGRQITEQYFDDGWLKDGDFSYHISSIEDFRSALLVAQLNNGESYFPSNYVSSMQKMVDVVMNMIYPNYTVPNMADTRASSWTESVLKRNLTNYLALFPDNAELAWMATGGTQGTAPATRVKCYADCGYYMMRTGWTMQDLMMVLQNRPDVDVDQWHRQSDNNTFELWVKGRNFFPDSGAGAYQGDAATNAIRARYAATTAHNTLTLDGKNVTSAGRMLKQETRSTSSYSYDILVLENPSYAGLTHRRSVFLVNDKFYVILDEGYGSAEGTVNLNFNVVEGNDSQVVLDTAEGGFHTAFSDGNNLLVRTVSDKAFTFAEKDGFVAYNIVTDSYKEIDRKAYQLNIEKSASDAAVRYVTVLFPTTDAAAQSVEINTGEWSETGASISVRIDGKTYNLSYTL</sequence>
<dbReference type="InterPro" id="IPR008929">
    <property type="entry name" value="Chondroitin_lyas"/>
</dbReference>
<evidence type="ECO:0000259" key="6">
    <source>
        <dbReference type="Pfam" id="PF07940"/>
    </source>
</evidence>
<reference evidence="8" key="2">
    <citation type="submission" date="2021-04" db="EMBL/GenBank/DDBJ databases">
        <authorList>
            <person name="Gilroy R."/>
        </authorList>
    </citation>
    <scope>NUCLEOTIDE SEQUENCE</scope>
    <source>
        <strain evidence="8">5134</strain>
    </source>
</reference>
<protein>
    <submittedName>
        <fullName evidence="8">Heparinase II/III family protein</fullName>
    </submittedName>
</protein>
<evidence type="ECO:0000313" key="9">
    <source>
        <dbReference type="Proteomes" id="UP000886844"/>
    </source>
</evidence>
<gene>
    <name evidence="8" type="ORF">H9828_01750</name>
</gene>
<dbReference type="Gene3D" id="2.70.98.70">
    <property type="match status" value="1"/>
</dbReference>
<dbReference type="InterPro" id="IPR012480">
    <property type="entry name" value="Hepar_II_III_C"/>
</dbReference>
<reference evidence="8" key="1">
    <citation type="journal article" date="2021" name="PeerJ">
        <title>Extensive microbial diversity within the chicken gut microbiome revealed by metagenomics and culture.</title>
        <authorList>
            <person name="Gilroy R."/>
            <person name="Ravi A."/>
            <person name="Getino M."/>
            <person name="Pursley I."/>
            <person name="Horton D.L."/>
            <person name="Alikhan N.F."/>
            <person name="Baker D."/>
            <person name="Gharbi K."/>
            <person name="Hall N."/>
            <person name="Watson M."/>
            <person name="Adriaenssens E.M."/>
            <person name="Foster-Nyarko E."/>
            <person name="Jarju S."/>
            <person name="Secka A."/>
            <person name="Antonio M."/>
            <person name="Oren A."/>
            <person name="Chaudhuri R.R."/>
            <person name="La Ragione R."/>
            <person name="Hildebrand F."/>
            <person name="Pallen M.J."/>
        </authorList>
    </citation>
    <scope>NUCLEOTIDE SEQUENCE</scope>
    <source>
        <strain evidence="8">5134</strain>
    </source>
</reference>
<dbReference type="GO" id="GO:0042597">
    <property type="term" value="C:periplasmic space"/>
    <property type="evidence" value="ECO:0007669"/>
    <property type="project" value="UniProtKB-SubCell"/>
</dbReference>
<dbReference type="NCBIfam" id="NF045572">
    <property type="entry name" value="Hepsulflyase_bctds"/>
    <property type="match status" value="1"/>
</dbReference>
<evidence type="ECO:0000256" key="2">
    <source>
        <dbReference type="ARBA" id="ARBA00022729"/>
    </source>
</evidence>
<evidence type="ECO:0000313" key="8">
    <source>
        <dbReference type="EMBL" id="HIY68122.1"/>
    </source>
</evidence>
<comment type="caution">
    <text evidence="8">The sequence shown here is derived from an EMBL/GenBank/DDBJ whole genome shotgun (WGS) entry which is preliminary data.</text>
</comment>
<proteinExistence type="predicted"/>
<dbReference type="PROSITE" id="PS51257">
    <property type="entry name" value="PROKAR_LIPOPROTEIN"/>
    <property type="match status" value="1"/>
</dbReference>
<keyword evidence="4" id="KW-0456">Lyase</keyword>
<evidence type="ECO:0000256" key="4">
    <source>
        <dbReference type="ARBA" id="ARBA00023239"/>
    </source>
</evidence>
<dbReference type="AlphaFoldDB" id="A0A9D1YYJ7"/>
<feature type="domain" description="Heparin-sulfate lyase N-terminal" evidence="7">
    <location>
        <begin position="323"/>
        <end position="678"/>
    </location>
</feature>
<comment type="subcellular location">
    <subcellularLocation>
        <location evidence="1">Periplasm</location>
    </subcellularLocation>
</comment>
<dbReference type="InterPro" id="IPR031680">
    <property type="entry name" value="Hepar_II_III_N"/>
</dbReference>
<dbReference type="PANTHER" id="PTHR39210">
    <property type="entry name" value="HEPARIN-SULFATE LYASE"/>
    <property type="match status" value="1"/>
</dbReference>
<dbReference type="SUPFAM" id="SSF48230">
    <property type="entry name" value="Chondroitin AC/alginate lyase"/>
    <property type="match status" value="2"/>
</dbReference>
<dbReference type="GO" id="GO:0016829">
    <property type="term" value="F:lyase activity"/>
    <property type="evidence" value="ECO:0007669"/>
    <property type="project" value="UniProtKB-KW"/>
</dbReference>
<dbReference type="Pfam" id="PF16889">
    <property type="entry name" value="Hepar_II_III_N"/>
    <property type="match status" value="2"/>
</dbReference>
<dbReference type="Proteomes" id="UP000886844">
    <property type="component" value="Unassembled WGS sequence"/>
</dbReference>
<evidence type="ECO:0000259" key="7">
    <source>
        <dbReference type="Pfam" id="PF16889"/>
    </source>
</evidence>
<dbReference type="Pfam" id="PF07940">
    <property type="entry name" value="Hepar_II_III_C"/>
    <property type="match status" value="1"/>
</dbReference>
<evidence type="ECO:0000256" key="3">
    <source>
        <dbReference type="ARBA" id="ARBA00022764"/>
    </source>
</evidence>
<feature type="signal peptide" evidence="5">
    <location>
        <begin position="1"/>
        <end position="21"/>
    </location>
</feature>
<feature type="chain" id="PRO_5038541614" evidence="5">
    <location>
        <begin position="22"/>
        <end position="972"/>
    </location>
</feature>
<dbReference type="PANTHER" id="PTHR39210:SF1">
    <property type="entry name" value="HEPARIN-SULFATE LYASE"/>
    <property type="match status" value="1"/>
</dbReference>